<feature type="signal peptide" evidence="2">
    <location>
        <begin position="1"/>
        <end position="19"/>
    </location>
</feature>
<dbReference type="GO" id="GO:0045493">
    <property type="term" value="P:xylan catabolic process"/>
    <property type="evidence" value="ECO:0007669"/>
    <property type="project" value="InterPro"/>
</dbReference>
<accession>A0A1Q2MD33</accession>
<evidence type="ECO:0000256" key="1">
    <source>
        <dbReference type="ARBA" id="ARBA00022801"/>
    </source>
</evidence>
<reference evidence="6" key="1">
    <citation type="submission" date="2017-02" db="EMBL/GenBank/DDBJ databases">
        <title>Comparative genomics and description of representatives of a novel lineage of planctomycetes thriving in anoxic sediments.</title>
        <authorList>
            <person name="Spring S."/>
            <person name="Bunk B."/>
            <person name="Sproer C."/>
        </authorList>
    </citation>
    <scope>NUCLEOTIDE SEQUENCE [LARGE SCALE GENOMIC DNA]</scope>
    <source>
        <strain evidence="6">SM-Chi-D1</strain>
    </source>
</reference>
<dbReference type="InterPro" id="IPR008979">
    <property type="entry name" value="Galactose-bd-like_sf"/>
</dbReference>
<dbReference type="Pfam" id="PF03422">
    <property type="entry name" value="CBM_6"/>
    <property type="match status" value="1"/>
</dbReference>
<evidence type="ECO:0000313" key="6">
    <source>
        <dbReference type="Proteomes" id="UP000188181"/>
    </source>
</evidence>
<evidence type="ECO:0000313" key="5">
    <source>
        <dbReference type="EMBL" id="AQQ70601.1"/>
    </source>
</evidence>
<evidence type="ECO:0000259" key="3">
    <source>
        <dbReference type="Pfam" id="PF03422"/>
    </source>
</evidence>
<protein>
    <submittedName>
        <fullName evidence="5">Alpha-glucuronidase</fullName>
    </submittedName>
</protein>
<keyword evidence="1" id="KW-0378">Hydrolase</keyword>
<dbReference type="CDD" id="cd04084">
    <property type="entry name" value="CBM6_xylanase-like"/>
    <property type="match status" value="1"/>
</dbReference>
<dbReference type="EMBL" id="CP019646">
    <property type="protein sequence ID" value="AQQ70601.1"/>
    <property type="molecule type" value="Genomic_DNA"/>
</dbReference>
<organism evidence="5 6">
    <name type="scientific">Limihaloglobus sulfuriphilus</name>
    <dbReference type="NCBI Taxonomy" id="1851148"/>
    <lineage>
        <taxon>Bacteria</taxon>
        <taxon>Pseudomonadati</taxon>
        <taxon>Planctomycetota</taxon>
        <taxon>Phycisphaerae</taxon>
        <taxon>Sedimentisphaerales</taxon>
        <taxon>Sedimentisphaeraceae</taxon>
        <taxon>Limihaloglobus</taxon>
    </lineage>
</organism>
<gene>
    <name evidence="5" type="ORF">SMSP2_00954</name>
</gene>
<dbReference type="GO" id="GO:0046559">
    <property type="term" value="F:alpha-glucuronidase activity"/>
    <property type="evidence" value="ECO:0007669"/>
    <property type="project" value="InterPro"/>
</dbReference>
<dbReference type="STRING" id="1851148.SMSP2_00954"/>
<dbReference type="InterPro" id="IPR005154">
    <property type="entry name" value="Glyco_hydro_67_aGlcAse_N"/>
</dbReference>
<dbReference type="GO" id="GO:0030246">
    <property type="term" value="F:carbohydrate binding"/>
    <property type="evidence" value="ECO:0007669"/>
    <property type="project" value="InterPro"/>
</dbReference>
<dbReference type="KEGG" id="pbas:SMSP2_00954"/>
<proteinExistence type="predicted"/>
<dbReference type="Gene3D" id="3.30.379.10">
    <property type="entry name" value="Chitobiase/beta-hexosaminidase domain 2-like"/>
    <property type="match status" value="1"/>
</dbReference>
<keyword evidence="6" id="KW-1185">Reference proteome</keyword>
<feature type="chain" id="PRO_5012117193" evidence="2">
    <location>
        <begin position="20"/>
        <end position="632"/>
    </location>
</feature>
<name>A0A1Q2MD33_9BACT</name>
<dbReference type="RefSeq" id="WP_146682852.1">
    <property type="nucleotide sequence ID" value="NZ_CP019646.1"/>
</dbReference>
<dbReference type="InterPro" id="IPR005084">
    <property type="entry name" value="CBM6"/>
</dbReference>
<dbReference type="SUPFAM" id="SSF55545">
    <property type="entry name" value="beta-N-acetylhexosaminidase-like domain"/>
    <property type="match status" value="1"/>
</dbReference>
<dbReference type="InterPro" id="IPR029018">
    <property type="entry name" value="Hex-like_dom2"/>
</dbReference>
<keyword evidence="2" id="KW-0732">Signal</keyword>
<dbReference type="Proteomes" id="UP000188181">
    <property type="component" value="Chromosome"/>
</dbReference>
<dbReference type="OrthoDB" id="9765222at2"/>
<sequence length="632" mass="71654" precursor="true">MFFRIFFPLLFLSVCSVFASSSHIIISDQASPKEIYAARELQRYLYHITGDLIKIDDNLSSIRGKGFVLGVKGGTAADLFTKSALIDEPAGLIGEEGYILKKINNRGNEIIAITGGSGVGCMYGVYGLLDDYYDVGFYFSGDILPEQKRELYLPDVDEVKNPAVYIRGFLPWTNFPQSATVYSWNDWKYIIDTAAKMRMNFIHVHNYNFGKQFHGHNEMYHNFEYKGYLSRVWMATARSGHMWRGEKWNIEDYLWGATDLFDDYDFGSDAAIHNENLSNQEVFDKGRSMFQKVIAYAHERGVKIGLGLDIDLIPNEYTDKFGIKADAPELVAARVEQITRDYPDLDVLLCFHSEGPQDEKDFWQGIFRMFYDGMKEKSPQTKIAVAGWGLKPEFVEGLPEDVICAPISAYSDKCVSGKEYGDREYWGCPWLERDFNSSQYYYPYNVHLSNTVEAWNQRASNMKGLYCLTWRLTDAIDPKISYIAKAPWDSKGRYKTSEAVYSEYARRSYGENSAAKITDIINENEPFASGFGECTPTPEFSGSTRPNSGEYLFNISKFKLTDSVSGNSSEFQAVDYKLNRGTQKAECSEGGECVGYIQHGNWLKYEPAEITTAMDSFEVRAGSAANGQGNRI</sequence>
<dbReference type="AlphaFoldDB" id="A0A1Q2MD33"/>
<dbReference type="Pfam" id="PF03648">
    <property type="entry name" value="Glyco_hydro_67N"/>
    <property type="match status" value="1"/>
</dbReference>
<dbReference type="SUPFAM" id="SSF49785">
    <property type="entry name" value="Galactose-binding domain-like"/>
    <property type="match status" value="1"/>
</dbReference>
<evidence type="ECO:0000256" key="2">
    <source>
        <dbReference type="SAM" id="SignalP"/>
    </source>
</evidence>
<feature type="domain" description="CBM6" evidence="3">
    <location>
        <begin position="572"/>
        <end position="627"/>
    </location>
</feature>
<feature type="domain" description="Alpha glucuronidase N-terminal" evidence="4">
    <location>
        <begin position="20"/>
        <end position="127"/>
    </location>
</feature>
<evidence type="ECO:0000259" key="4">
    <source>
        <dbReference type="Pfam" id="PF03648"/>
    </source>
</evidence>
<dbReference type="Gene3D" id="2.60.120.260">
    <property type="entry name" value="Galactose-binding domain-like"/>
    <property type="match status" value="1"/>
</dbReference>